<evidence type="ECO:0000313" key="2">
    <source>
        <dbReference type="Proteomes" id="UP000034127"/>
    </source>
</evidence>
<sequence>MFDSTSHEITSGLSFEEQALAILGKDRVLGRDAYKVIEEEYNKQPSDRPQMRFVFDDKEPKVNGKYFESLHPGLVLTRVPSSMEFISSEETTEGIKQKIEKKLITIRELKKLFPEIYDQRSNDAKYADDPIEGGWTIESNSSTLTTQAMEIHKTIKFGNTKTGIPTPQYYLMAYMRDYLLKRGESPFLKTGNNDQDTNVVYCRKDDQIIQAVGRSKIAQNILRPNIFFNNPTSNKTMNTVGKVINVGRVKI</sequence>
<dbReference type="EMBL" id="LBPX01000044">
    <property type="protein sequence ID" value="KKP65776.1"/>
    <property type="molecule type" value="Genomic_DNA"/>
</dbReference>
<dbReference type="Proteomes" id="UP000034127">
    <property type="component" value="Unassembled WGS sequence"/>
</dbReference>
<reference evidence="1 2" key="1">
    <citation type="journal article" date="2015" name="Nature">
        <title>rRNA introns, odd ribosomes, and small enigmatic genomes across a large radiation of phyla.</title>
        <authorList>
            <person name="Brown C.T."/>
            <person name="Hug L.A."/>
            <person name="Thomas B.C."/>
            <person name="Sharon I."/>
            <person name="Castelle C.J."/>
            <person name="Singh A."/>
            <person name="Wilkins M.J."/>
            <person name="Williams K.H."/>
            <person name="Banfield J.F."/>
        </authorList>
    </citation>
    <scope>NUCLEOTIDE SEQUENCE [LARGE SCALE GENOMIC DNA]</scope>
</reference>
<comment type="caution">
    <text evidence="1">The sequence shown here is derived from an EMBL/GenBank/DDBJ whole genome shotgun (WGS) entry which is preliminary data.</text>
</comment>
<proteinExistence type="predicted"/>
<evidence type="ECO:0000313" key="1">
    <source>
        <dbReference type="EMBL" id="KKP65776.1"/>
    </source>
</evidence>
<gene>
    <name evidence="1" type="ORF">UR63_C0044G0017</name>
</gene>
<name>A0A0G0BQ71_9BACT</name>
<accession>A0A0G0BQ71</accession>
<organism evidence="1 2">
    <name type="scientific">Candidatus Roizmanbacteria bacterium GW2011_GWC2_35_12</name>
    <dbReference type="NCBI Taxonomy" id="1618485"/>
    <lineage>
        <taxon>Bacteria</taxon>
        <taxon>Candidatus Roizmaniibacteriota</taxon>
    </lineage>
</organism>
<dbReference type="AlphaFoldDB" id="A0A0G0BQ71"/>
<protein>
    <submittedName>
        <fullName evidence="1">Uncharacterized protein</fullName>
    </submittedName>
</protein>